<comment type="subunit">
    <text evidence="2 7">Homodimer.</text>
</comment>
<comment type="cofactor">
    <cofactor evidence="1 7">
        <name>pyridoxal 5'-phosphate</name>
        <dbReference type="ChEBI" id="CHEBI:597326"/>
    </cofactor>
</comment>
<evidence type="ECO:0000256" key="5">
    <source>
        <dbReference type="ARBA" id="ARBA00022898"/>
    </source>
</evidence>
<dbReference type="STRING" id="1423729.FC80_GL000522"/>
<evidence type="ECO:0000256" key="4">
    <source>
        <dbReference type="ARBA" id="ARBA00022679"/>
    </source>
</evidence>
<dbReference type="NCBIfam" id="TIGR01141">
    <property type="entry name" value="hisC"/>
    <property type="match status" value="1"/>
</dbReference>
<dbReference type="HAMAP" id="MF_01023">
    <property type="entry name" value="HisC_aminotrans_2"/>
    <property type="match status" value="1"/>
</dbReference>
<keyword evidence="3 7" id="KW-0032">Aminotransferase</keyword>
<dbReference type="Gene3D" id="3.40.640.10">
    <property type="entry name" value="Type I PLP-dependent aspartate aminotransferase-like (Major domain)"/>
    <property type="match status" value="1"/>
</dbReference>
<dbReference type="InterPro" id="IPR004839">
    <property type="entry name" value="Aminotransferase_I/II_large"/>
</dbReference>
<organism evidence="9 10">
    <name type="scientific">Liquorilactobacillus cacaonum DSM 21116</name>
    <dbReference type="NCBI Taxonomy" id="1423729"/>
    <lineage>
        <taxon>Bacteria</taxon>
        <taxon>Bacillati</taxon>
        <taxon>Bacillota</taxon>
        <taxon>Bacilli</taxon>
        <taxon>Lactobacillales</taxon>
        <taxon>Lactobacillaceae</taxon>
        <taxon>Liquorilactobacillus</taxon>
    </lineage>
</organism>
<accession>A0A0R2CIY5</accession>
<dbReference type="Gene3D" id="3.90.1150.10">
    <property type="entry name" value="Aspartate Aminotransferase, domain 1"/>
    <property type="match status" value="1"/>
</dbReference>
<evidence type="ECO:0000256" key="3">
    <source>
        <dbReference type="ARBA" id="ARBA00022576"/>
    </source>
</evidence>
<dbReference type="UniPathway" id="UPA00031">
    <property type="reaction ID" value="UER00012"/>
</dbReference>
<dbReference type="Proteomes" id="UP000051131">
    <property type="component" value="Unassembled WGS sequence"/>
</dbReference>
<keyword evidence="10" id="KW-1185">Reference proteome</keyword>
<dbReference type="InterPro" id="IPR005861">
    <property type="entry name" value="HisP_aminotrans"/>
</dbReference>
<dbReference type="RefSeq" id="WP_057828784.1">
    <property type="nucleotide sequence ID" value="NZ_AYZE01000010.1"/>
</dbReference>
<dbReference type="AlphaFoldDB" id="A0A0R2CIY5"/>
<proteinExistence type="inferred from homology"/>
<comment type="similarity">
    <text evidence="7">Belongs to the class-II pyridoxal-phosphate-dependent aminotransferase family. Histidinol-phosphate aminotransferase subfamily.</text>
</comment>
<dbReference type="EMBL" id="AYZE01000010">
    <property type="protein sequence ID" value="KRM91553.1"/>
    <property type="molecule type" value="Genomic_DNA"/>
</dbReference>
<dbReference type="InterPro" id="IPR015422">
    <property type="entry name" value="PyrdxlP-dep_Trfase_small"/>
</dbReference>
<evidence type="ECO:0000313" key="10">
    <source>
        <dbReference type="Proteomes" id="UP000051131"/>
    </source>
</evidence>
<gene>
    <name evidence="7" type="primary">hisC</name>
    <name evidence="9" type="ORF">FC80_GL000522</name>
</gene>
<dbReference type="GO" id="GO:0030170">
    <property type="term" value="F:pyridoxal phosphate binding"/>
    <property type="evidence" value="ECO:0007669"/>
    <property type="project" value="InterPro"/>
</dbReference>
<keyword evidence="7" id="KW-0028">Amino-acid biosynthesis</keyword>
<feature type="domain" description="Aminotransferase class I/classII large" evidence="8">
    <location>
        <begin position="28"/>
        <end position="343"/>
    </location>
</feature>
<evidence type="ECO:0000256" key="2">
    <source>
        <dbReference type="ARBA" id="ARBA00011738"/>
    </source>
</evidence>
<dbReference type="OrthoDB" id="9813612at2"/>
<evidence type="ECO:0000256" key="1">
    <source>
        <dbReference type="ARBA" id="ARBA00001933"/>
    </source>
</evidence>
<dbReference type="PANTHER" id="PTHR43643:SF3">
    <property type="entry name" value="HISTIDINOL-PHOSPHATE AMINOTRANSFERASE"/>
    <property type="match status" value="1"/>
</dbReference>
<comment type="caution">
    <text evidence="9">The sequence shown here is derived from an EMBL/GenBank/DDBJ whole genome shotgun (WGS) entry which is preliminary data.</text>
</comment>
<evidence type="ECO:0000313" key="9">
    <source>
        <dbReference type="EMBL" id="KRM91553.1"/>
    </source>
</evidence>
<comment type="pathway">
    <text evidence="7">Amino-acid biosynthesis; L-histidine biosynthesis; L-histidine from 5-phospho-alpha-D-ribose 1-diphosphate: step 7/9.</text>
</comment>
<dbReference type="GO" id="GO:0004400">
    <property type="term" value="F:histidinol-phosphate transaminase activity"/>
    <property type="evidence" value="ECO:0007669"/>
    <property type="project" value="UniProtKB-UniRule"/>
</dbReference>
<dbReference type="SUPFAM" id="SSF53383">
    <property type="entry name" value="PLP-dependent transferases"/>
    <property type="match status" value="1"/>
</dbReference>
<dbReference type="CDD" id="cd00609">
    <property type="entry name" value="AAT_like"/>
    <property type="match status" value="1"/>
</dbReference>
<feature type="modified residue" description="N6-(pyridoxal phosphate)lysine" evidence="7">
    <location>
        <position position="223"/>
    </location>
</feature>
<dbReference type="GO" id="GO:0000105">
    <property type="term" value="P:L-histidine biosynthetic process"/>
    <property type="evidence" value="ECO:0007669"/>
    <property type="project" value="UniProtKB-UniRule"/>
</dbReference>
<evidence type="ECO:0000256" key="6">
    <source>
        <dbReference type="ARBA" id="ARBA00023102"/>
    </source>
</evidence>
<dbReference type="InterPro" id="IPR015424">
    <property type="entry name" value="PyrdxlP-dep_Trfase"/>
</dbReference>
<dbReference type="InterPro" id="IPR050106">
    <property type="entry name" value="HistidinolP_aminotransfase"/>
</dbReference>
<keyword evidence="4 7" id="KW-0808">Transferase</keyword>
<name>A0A0R2CIY5_9LACO</name>
<protein>
    <recommendedName>
        <fullName evidence="7">Histidinol-phosphate aminotransferase</fullName>
        <ecNumber evidence="7">2.6.1.9</ecNumber>
    </recommendedName>
    <alternativeName>
        <fullName evidence="7">Imidazole acetol-phosphate transaminase</fullName>
    </alternativeName>
</protein>
<dbReference type="EC" id="2.6.1.9" evidence="7"/>
<evidence type="ECO:0000256" key="7">
    <source>
        <dbReference type="HAMAP-Rule" id="MF_01023"/>
    </source>
</evidence>
<reference evidence="9 10" key="1">
    <citation type="journal article" date="2015" name="Genome Announc.">
        <title>Expanding the biotechnology potential of lactobacilli through comparative genomics of 213 strains and associated genera.</title>
        <authorList>
            <person name="Sun Z."/>
            <person name="Harris H.M."/>
            <person name="McCann A."/>
            <person name="Guo C."/>
            <person name="Argimon S."/>
            <person name="Zhang W."/>
            <person name="Yang X."/>
            <person name="Jeffery I.B."/>
            <person name="Cooney J.C."/>
            <person name="Kagawa T.F."/>
            <person name="Liu W."/>
            <person name="Song Y."/>
            <person name="Salvetti E."/>
            <person name="Wrobel A."/>
            <person name="Rasinkangas P."/>
            <person name="Parkhill J."/>
            <person name="Rea M.C."/>
            <person name="O'Sullivan O."/>
            <person name="Ritari J."/>
            <person name="Douillard F.P."/>
            <person name="Paul Ross R."/>
            <person name="Yang R."/>
            <person name="Briner A.E."/>
            <person name="Felis G.E."/>
            <person name="de Vos W.M."/>
            <person name="Barrangou R."/>
            <person name="Klaenhammer T.R."/>
            <person name="Caufield P.W."/>
            <person name="Cui Y."/>
            <person name="Zhang H."/>
            <person name="O'Toole P.W."/>
        </authorList>
    </citation>
    <scope>NUCLEOTIDE SEQUENCE [LARGE SCALE GENOMIC DNA]</scope>
    <source>
        <strain evidence="9 10">DSM 21116</strain>
    </source>
</reference>
<comment type="catalytic activity">
    <reaction evidence="7">
        <text>L-histidinol phosphate + 2-oxoglutarate = 3-(imidazol-4-yl)-2-oxopropyl phosphate + L-glutamate</text>
        <dbReference type="Rhea" id="RHEA:23744"/>
        <dbReference type="ChEBI" id="CHEBI:16810"/>
        <dbReference type="ChEBI" id="CHEBI:29985"/>
        <dbReference type="ChEBI" id="CHEBI:57766"/>
        <dbReference type="ChEBI" id="CHEBI:57980"/>
        <dbReference type="EC" id="2.6.1.9"/>
    </reaction>
</comment>
<keyword evidence="5 7" id="KW-0663">Pyridoxal phosphate</keyword>
<keyword evidence="6 7" id="KW-0368">Histidine biosynthesis</keyword>
<evidence type="ECO:0000259" key="8">
    <source>
        <dbReference type="Pfam" id="PF00155"/>
    </source>
</evidence>
<dbReference type="Pfam" id="PF00155">
    <property type="entry name" value="Aminotran_1_2"/>
    <property type="match status" value="1"/>
</dbReference>
<dbReference type="PATRIC" id="fig|1423729.3.peg.525"/>
<dbReference type="InterPro" id="IPR015421">
    <property type="entry name" value="PyrdxlP-dep_Trfase_major"/>
</dbReference>
<dbReference type="PANTHER" id="PTHR43643">
    <property type="entry name" value="HISTIDINOL-PHOSPHATE AMINOTRANSFERASE 2"/>
    <property type="match status" value="1"/>
</dbReference>
<sequence length="358" mass="40999">MKSQIKKIENYVPEEPIENVKSRLGLKKLIRLSANENPFGTSPKVKQAILNWSFSEENRYPDGYASNLRQSVAQYIGVAPEKLVFGVGLDEIITMISRIFLEKDDEVLLSKPTFSEYALHASIEGAKVIEIPCIPETGNYNFAEFLSQLTDKTKLIWVCNPNNPTGTYEDRTTLKHFFDKIPANVLILLDEAYIDYVTKDDEGSFIAELENYPNLMVLRTFSKVYGIANYRVGYAAMNEKLANYMQSVRLPYNLNSLAQVAACAALADQKFVTESVNKTELERKNWENFFSKNKIKYYNSQANFIFFYYPNANELADELLKNGYQIRRGLLNNWLRITIGTVSDGLVLRKIISEYNLK</sequence>